<dbReference type="Proteomes" id="UP000283616">
    <property type="component" value="Unassembled WGS sequence"/>
</dbReference>
<keyword evidence="1" id="KW-0472">Membrane</keyword>
<accession>A0A415LUI0</accession>
<protein>
    <submittedName>
        <fullName evidence="2">Uncharacterized protein</fullName>
    </submittedName>
</protein>
<dbReference type="GeneID" id="69503941"/>
<feature type="transmembrane region" description="Helical" evidence="1">
    <location>
        <begin position="159"/>
        <end position="180"/>
    </location>
</feature>
<reference evidence="3" key="2">
    <citation type="submission" date="2021-06" db="EMBL/GenBank/DDBJ databases">
        <title>Interrogation of the integrated mobile genetic elements in gut-associated Bacteroides with a consensus prediction approach.</title>
        <authorList>
            <person name="Campbell D.E."/>
            <person name="Leigh J.R."/>
            <person name="Kim T."/>
            <person name="England W."/>
            <person name="Whitaker R.J."/>
            <person name="Degnan P.H."/>
        </authorList>
    </citation>
    <scope>NUCLEOTIDE SEQUENCE</scope>
    <source>
        <strain evidence="3">VPI-BTDOT2</strain>
    </source>
</reference>
<dbReference type="RefSeq" id="WP_008776940.1">
    <property type="nucleotide sequence ID" value="NZ_CAXSMB010000019.1"/>
</dbReference>
<evidence type="ECO:0000313" key="4">
    <source>
        <dbReference type="Proteomes" id="UP000283616"/>
    </source>
</evidence>
<organism evidence="2 4">
    <name type="scientific">Bacteroides thetaiotaomicron</name>
    <dbReference type="NCBI Taxonomy" id="818"/>
    <lineage>
        <taxon>Bacteria</taxon>
        <taxon>Pseudomonadati</taxon>
        <taxon>Bacteroidota</taxon>
        <taxon>Bacteroidia</taxon>
        <taxon>Bacteroidales</taxon>
        <taxon>Bacteroidaceae</taxon>
        <taxon>Bacteroides</taxon>
    </lineage>
</organism>
<evidence type="ECO:0000256" key="1">
    <source>
        <dbReference type="SAM" id="Phobius"/>
    </source>
</evidence>
<dbReference type="AlphaFoldDB" id="A0A415LUI0"/>
<dbReference type="EMBL" id="QROV01000041">
    <property type="protein sequence ID" value="RHL53061.1"/>
    <property type="molecule type" value="Genomic_DNA"/>
</dbReference>
<dbReference type="Proteomes" id="UP001156216">
    <property type="component" value="Chromosome"/>
</dbReference>
<keyword evidence="1" id="KW-0812">Transmembrane</keyword>
<gene>
    <name evidence="2" type="ORF">DW011_23440</name>
    <name evidence="3" type="ORF">KQP59_13890</name>
</gene>
<reference evidence="2 4" key="1">
    <citation type="submission" date="2018-08" db="EMBL/GenBank/DDBJ databases">
        <title>A genome reference for cultivated species of the human gut microbiota.</title>
        <authorList>
            <person name="Zou Y."/>
            <person name="Xue W."/>
            <person name="Luo G."/>
        </authorList>
    </citation>
    <scope>NUCLEOTIDE SEQUENCE [LARGE SCALE GENOMIC DNA]</scope>
    <source>
        <strain evidence="2 4">AF37-12</strain>
    </source>
</reference>
<evidence type="ECO:0000313" key="2">
    <source>
        <dbReference type="EMBL" id="RHL53061.1"/>
    </source>
</evidence>
<dbReference type="EMBL" id="CP083681">
    <property type="protein sequence ID" value="UYU69400.1"/>
    <property type="molecule type" value="Genomic_DNA"/>
</dbReference>
<sequence>MAIGKSKLSDMDFGSFKDTIDKNIETDKASDRFDRQLQAYKEAGVKLDAANNSISAAKDSLNEATTAFNEVVDDANAAVQHLFETFEKFHAFTFKAKLSSDDLNKLSELQKQIVVGGTQLLEEHRNETKKILSSHFYNMANKMAQNEGVWLSNIWMKTLLWIFLPCFIFTISTIVVWIVLKCK</sequence>
<name>A0A415LUI0_BACT4</name>
<keyword evidence="1" id="KW-1133">Transmembrane helix</keyword>
<proteinExistence type="predicted"/>
<evidence type="ECO:0000313" key="3">
    <source>
        <dbReference type="EMBL" id="UYU69400.1"/>
    </source>
</evidence>